<proteinExistence type="predicted"/>
<evidence type="ECO:0000313" key="1">
    <source>
        <dbReference type="EMBL" id="KZV19081.1"/>
    </source>
</evidence>
<dbReference type="AlphaFoldDB" id="A0A2Z7ABU5"/>
<dbReference type="Proteomes" id="UP000250235">
    <property type="component" value="Unassembled WGS sequence"/>
</dbReference>
<organism evidence="1 2">
    <name type="scientific">Dorcoceras hygrometricum</name>
    <dbReference type="NCBI Taxonomy" id="472368"/>
    <lineage>
        <taxon>Eukaryota</taxon>
        <taxon>Viridiplantae</taxon>
        <taxon>Streptophyta</taxon>
        <taxon>Embryophyta</taxon>
        <taxon>Tracheophyta</taxon>
        <taxon>Spermatophyta</taxon>
        <taxon>Magnoliopsida</taxon>
        <taxon>eudicotyledons</taxon>
        <taxon>Gunneridae</taxon>
        <taxon>Pentapetalae</taxon>
        <taxon>asterids</taxon>
        <taxon>lamiids</taxon>
        <taxon>Lamiales</taxon>
        <taxon>Gesneriaceae</taxon>
        <taxon>Didymocarpoideae</taxon>
        <taxon>Trichosporeae</taxon>
        <taxon>Loxocarpinae</taxon>
        <taxon>Dorcoceras</taxon>
    </lineage>
</organism>
<reference evidence="1 2" key="1">
    <citation type="journal article" date="2015" name="Proc. Natl. Acad. Sci. U.S.A.">
        <title>The resurrection genome of Boea hygrometrica: A blueprint for survival of dehydration.</title>
        <authorList>
            <person name="Xiao L."/>
            <person name="Yang G."/>
            <person name="Zhang L."/>
            <person name="Yang X."/>
            <person name="Zhao S."/>
            <person name="Ji Z."/>
            <person name="Zhou Q."/>
            <person name="Hu M."/>
            <person name="Wang Y."/>
            <person name="Chen M."/>
            <person name="Xu Y."/>
            <person name="Jin H."/>
            <person name="Xiao X."/>
            <person name="Hu G."/>
            <person name="Bao F."/>
            <person name="Hu Y."/>
            <person name="Wan P."/>
            <person name="Li L."/>
            <person name="Deng X."/>
            <person name="Kuang T."/>
            <person name="Xiang C."/>
            <person name="Zhu J.K."/>
            <person name="Oliver M.J."/>
            <person name="He Y."/>
        </authorList>
    </citation>
    <scope>NUCLEOTIDE SEQUENCE [LARGE SCALE GENOMIC DNA]</scope>
    <source>
        <strain evidence="2">cv. XS01</strain>
    </source>
</reference>
<name>A0A2Z7ABU5_9LAMI</name>
<accession>A0A2Z7ABU5</accession>
<protein>
    <submittedName>
        <fullName evidence="1">Uncharacterized protein</fullName>
    </submittedName>
</protein>
<evidence type="ECO:0000313" key="2">
    <source>
        <dbReference type="Proteomes" id="UP000250235"/>
    </source>
</evidence>
<gene>
    <name evidence="1" type="ORF">F511_11545</name>
</gene>
<dbReference type="EMBL" id="KV016979">
    <property type="protein sequence ID" value="KZV19081.1"/>
    <property type="molecule type" value="Genomic_DNA"/>
</dbReference>
<sequence>MGSMAHVAQIIAQPFARPAAHCRPPPGQCLRITVTNRATSCAWAAARNSAAMEACADSGAYTSHRLALRRAITHETAAIGWPKQRPTLGRQARKARFDRVHICGGRLRQSGPRPEVRLLALEGLTRSAWTDSPRQVGRNKFRRSKAAAAAAAQGGGGGF</sequence>
<keyword evidence="2" id="KW-1185">Reference proteome</keyword>